<dbReference type="SMART" id="SM00827">
    <property type="entry name" value="PKS_AT"/>
    <property type="match status" value="1"/>
</dbReference>
<dbReference type="InterPro" id="IPR014043">
    <property type="entry name" value="Acyl_transferase_dom"/>
</dbReference>
<dbReference type="InterPro" id="IPR049900">
    <property type="entry name" value="PKS_mFAS_DH"/>
</dbReference>
<keyword evidence="2" id="KW-0597">Phosphoprotein</keyword>
<dbReference type="SMART" id="SM01294">
    <property type="entry name" value="PKS_PP_betabranch"/>
    <property type="match status" value="1"/>
</dbReference>
<dbReference type="SMART" id="SM00822">
    <property type="entry name" value="PKS_KR"/>
    <property type="match status" value="1"/>
</dbReference>
<feature type="domain" description="Carrier" evidence="5">
    <location>
        <begin position="1665"/>
        <end position="1743"/>
    </location>
</feature>
<dbReference type="Gene3D" id="3.40.366.10">
    <property type="entry name" value="Malonyl-Coenzyme A Acyl Carrier Protein, domain 2"/>
    <property type="match status" value="1"/>
</dbReference>
<gene>
    <name evidence="8" type="primary">ppsA</name>
    <name evidence="8" type="ORF">Psuf_000690</name>
</gene>
<evidence type="ECO:0000259" key="7">
    <source>
        <dbReference type="PROSITE" id="PS52019"/>
    </source>
</evidence>
<dbReference type="Pfam" id="PF08659">
    <property type="entry name" value="KR"/>
    <property type="match status" value="1"/>
</dbReference>
<dbReference type="InterPro" id="IPR001227">
    <property type="entry name" value="Ac_transferase_dom_sf"/>
</dbReference>
<dbReference type="RefSeq" id="WP_197945715.1">
    <property type="nucleotide sequence ID" value="NZ_AP022871.1"/>
</dbReference>
<dbReference type="Gene3D" id="3.40.50.720">
    <property type="entry name" value="NAD(P)-binding Rossmann-like Domain"/>
    <property type="match status" value="1"/>
</dbReference>
<feature type="region of interest" description="N-terminal hotdog fold" evidence="4">
    <location>
        <begin position="917"/>
        <end position="1036"/>
    </location>
</feature>
<dbReference type="InterPro" id="IPR016036">
    <property type="entry name" value="Malonyl_transacylase_ACP-bd"/>
</dbReference>
<dbReference type="Pfam" id="PF16197">
    <property type="entry name" value="KAsynt_C_assoc"/>
    <property type="match status" value="1"/>
</dbReference>
<dbReference type="PROSITE" id="PS52019">
    <property type="entry name" value="PKS_MFAS_DH"/>
    <property type="match status" value="1"/>
</dbReference>
<dbReference type="InterPro" id="IPR009081">
    <property type="entry name" value="PP-bd_ACP"/>
</dbReference>
<dbReference type="InterPro" id="IPR014030">
    <property type="entry name" value="Ketoacyl_synth_N"/>
</dbReference>
<dbReference type="SUPFAM" id="SSF52151">
    <property type="entry name" value="FabD/lysophospholipase-like"/>
    <property type="match status" value="1"/>
</dbReference>
<dbReference type="Proteomes" id="UP000503011">
    <property type="component" value="Chromosome"/>
</dbReference>
<dbReference type="InterPro" id="IPR050091">
    <property type="entry name" value="PKS_NRPS_Biosynth_Enz"/>
</dbReference>
<sequence>MPAPATSSETPPPTDSAEPVAIIGLGCRLPAGIDSPDSYWDALINGRNTTSDVPEQRWAFYEGFGGDYVAALRRAIKQGSFLDDIEHFDAEFFGLSPREAELMDPQHRILLEVTWEALEHAGLPPDSLAGSDTGVFVSIDSDDYGRRLLEDLPGIEAWTGIGAAMCAAANRISYALDLRGASVAVDTACSGSLVTVHLACQSLRLRENDVALAAGINVLLSPGLTLTLGDSGALAPDGRCKTFDAGADGYGRGEGCAVLVLKRLADARRDGDRILAVIRGSAVHQDGRTSGIMAPNSEAQEHVIRRACRTAGLAPEAIDYVETHGTGTTLGDQLEARALTNVYGAGRQPDQPCLIGSVKPNIGHLEAAAGAASLIKAVLAVTNKRIPPSIGVNTINPAVDWDKAGLRVVTEPTAWPERTTPRRAGVSAFGFGGTIAHVVIEQAPETADDPPPATPGGESQARLYPLSARSEAALRQYAGGLADWLSGGGAAAPVESVGHTLALRRSHLNHRAAVVANGREDLAAKLRLLAAGEPASELATGSVPADPGTGLVFVFSGHGSHWVGMGRELLAAEPAFASVIDRLDPVFVAEMGFSPRRVLLDGELDDVARIQAMTYAMQTGLAAVWRSYGVTPAAVIGHSLGEFAASVAAGGFSLEEAGRMATRRARLLRRVQGKGAMVMANLPFGEVVERLSGRTDLVAAIEAAPRYTVVSGDAPAVEELIARWRDEGVDMRQVKTDLAFHSSHMDPLMAETVAAAADLDPTAPRIPMYTTSLPDPRCQPVVDGDFWAANLRNPVRLLGAVTAAIEDGYRTFLEVSPHPLVTHSVREIFAEHETGGEEEGEGRYIGWTLRRNSPERGTLLASAGALHCRGVAVDWAALQPEGDLTALPQVPWQRRPYWRDSSRGGGGGGLAHDVDSHALLGSPVSVAGSPTLIWRTRLSDASRPYPGSHAINGVEIVPAAVVLNTFLAAAGRDATLTDVSLRVPLTVTTNREVQVVHDDAVLRLASRTGDGGAGAEQAAPWVTHTTAAVRYDGPATAPPTTLAGAAPAGTEPAEPSVIRDRLAAVGVPEMAFDWTVEELWHGTGALRARIRIEQPEQAPPTWAPVFDAALSAVQAAYPGDPVLRMVAGIGEVTALGPPPETILTEVLLDGDRHDTVHVTVATPDGRVVARVAGVRCPVMGEGAATPVSPADLVHEVVWKPFELPAGTAPPTGVVVVAPGGADPLGAALAAAGVSCQVVGDLDELDQLPAADVLLLPVPAGPDIPVPEAAARTAWLLTRTAQRLAAAEPAGARRLWCVTTGVRDGGGESAVPQAAMWGLGRVIAGENPEIWGGLIDLAPGAPAAVGESLSRVLRAAPREDVIALDGTGAAVARMARNEREPVHEPVRCAADGTYLVTGGLGVLGLQVAHWLAERGARRLVLAGRRPFPSRASWDEPADEVTRRQIDAIRGLEKLGVAVRVVSLDIADAEQAARLLTPDALGFPPIRGVVHLAGVLDARMATRLDEESLRQVMRPKADGAWVLHNLFPPGSLDFFVLFSSIGQLVQMPGQGSYGAANAFLDALAVLRGDTTSFAWTQWRGQGMAVGDLTDESRLERGVSDITASEAFGAWDFTVRRGPGVVVVFAVLPVPAGRQRLPLLSDLSVPEADSAAANDQESTEPFAGLPPEELRERVFEFVGGQIAAEMKLPLTDLNPRRSLIEQGLDSVMTMVIRRRLEKRFGHQLPATLLWHRPTVSAITEHVVGLLSTEDSAAVEVGAE</sequence>
<dbReference type="SUPFAM" id="SSF47336">
    <property type="entry name" value="ACP-like"/>
    <property type="match status" value="1"/>
</dbReference>
<dbReference type="Gene3D" id="3.40.47.10">
    <property type="match status" value="1"/>
</dbReference>
<evidence type="ECO:0000313" key="8">
    <source>
        <dbReference type="EMBL" id="BCB82756.1"/>
    </source>
</evidence>
<dbReference type="InterPro" id="IPR013968">
    <property type="entry name" value="PKS_KR"/>
</dbReference>
<reference evidence="8 9" key="1">
    <citation type="submission" date="2020-03" db="EMBL/GenBank/DDBJ databases">
        <title>Whole genome shotgun sequence of Phytohabitans suffuscus NBRC 105367.</title>
        <authorList>
            <person name="Komaki H."/>
            <person name="Tamura T."/>
        </authorList>
    </citation>
    <scope>NUCLEOTIDE SEQUENCE [LARGE SCALE GENOMIC DNA]</scope>
    <source>
        <strain evidence="8 9">NBRC 105367</strain>
    </source>
</reference>
<feature type="domain" description="PKS/mFAS DH" evidence="7">
    <location>
        <begin position="917"/>
        <end position="1185"/>
    </location>
</feature>
<dbReference type="InterPro" id="IPR049552">
    <property type="entry name" value="PKS_DH_N"/>
</dbReference>
<dbReference type="Pfam" id="PF00698">
    <property type="entry name" value="Acyl_transf_1"/>
    <property type="match status" value="1"/>
</dbReference>
<dbReference type="InterPro" id="IPR014031">
    <property type="entry name" value="Ketoacyl_synth_C"/>
</dbReference>
<dbReference type="FunFam" id="3.40.47.10:FF:000019">
    <property type="entry name" value="Polyketide synthase type I"/>
    <property type="match status" value="1"/>
</dbReference>
<evidence type="ECO:0000256" key="1">
    <source>
        <dbReference type="ARBA" id="ARBA00022450"/>
    </source>
</evidence>
<dbReference type="Gene3D" id="1.10.1200.10">
    <property type="entry name" value="ACP-like"/>
    <property type="match status" value="1"/>
</dbReference>
<dbReference type="SUPFAM" id="SSF51735">
    <property type="entry name" value="NAD(P)-binding Rossmann-fold domains"/>
    <property type="match status" value="2"/>
</dbReference>
<dbReference type="InterPro" id="IPR016035">
    <property type="entry name" value="Acyl_Trfase/lysoPLipase"/>
</dbReference>
<evidence type="ECO:0000256" key="3">
    <source>
        <dbReference type="ARBA" id="ARBA00022679"/>
    </source>
</evidence>
<reference evidence="8 9" key="2">
    <citation type="submission" date="2020-03" db="EMBL/GenBank/DDBJ databases">
        <authorList>
            <person name="Ichikawa N."/>
            <person name="Kimura A."/>
            <person name="Kitahashi Y."/>
            <person name="Uohara A."/>
        </authorList>
    </citation>
    <scope>NUCLEOTIDE SEQUENCE [LARGE SCALE GENOMIC DNA]</scope>
    <source>
        <strain evidence="8 9">NBRC 105367</strain>
    </source>
</reference>
<proteinExistence type="predicted"/>
<dbReference type="InterPro" id="IPR042104">
    <property type="entry name" value="PKS_dehydratase_sf"/>
</dbReference>
<evidence type="ECO:0000313" key="9">
    <source>
        <dbReference type="Proteomes" id="UP000503011"/>
    </source>
</evidence>
<dbReference type="InterPro" id="IPR020807">
    <property type="entry name" value="PKS_DH"/>
</dbReference>
<keyword evidence="3" id="KW-0808">Transferase</keyword>
<name>A0A6F8Y9H5_9ACTN</name>
<dbReference type="InterPro" id="IPR036291">
    <property type="entry name" value="NAD(P)-bd_dom_sf"/>
</dbReference>
<feature type="region of interest" description="C-terminal hotdog fold" evidence="4">
    <location>
        <begin position="1050"/>
        <end position="1185"/>
    </location>
</feature>
<dbReference type="KEGG" id="psuu:Psuf_000690"/>
<dbReference type="SUPFAM" id="SSF55048">
    <property type="entry name" value="Probable ACP-binding domain of malonyl-CoA ACP transacylase"/>
    <property type="match status" value="1"/>
</dbReference>
<dbReference type="InterPro" id="IPR016039">
    <property type="entry name" value="Thiolase-like"/>
</dbReference>
<dbReference type="Pfam" id="PF00109">
    <property type="entry name" value="ketoacyl-synt"/>
    <property type="match status" value="1"/>
</dbReference>
<dbReference type="Pfam" id="PF00550">
    <property type="entry name" value="PP-binding"/>
    <property type="match status" value="1"/>
</dbReference>
<dbReference type="SMART" id="SM00825">
    <property type="entry name" value="PKS_KS"/>
    <property type="match status" value="1"/>
</dbReference>
<dbReference type="PANTHER" id="PTHR43775">
    <property type="entry name" value="FATTY ACID SYNTHASE"/>
    <property type="match status" value="1"/>
</dbReference>
<feature type="domain" description="Ketosynthase family 3 (KS3)" evidence="6">
    <location>
        <begin position="17"/>
        <end position="442"/>
    </location>
</feature>
<dbReference type="Gene3D" id="3.10.129.110">
    <property type="entry name" value="Polyketide synthase dehydratase"/>
    <property type="match status" value="1"/>
</dbReference>
<dbReference type="Gene3D" id="3.30.70.3290">
    <property type="match status" value="1"/>
</dbReference>
<dbReference type="InterPro" id="IPR032821">
    <property type="entry name" value="PKS_assoc"/>
</dbReference>
<keyword evidence="1" id="KW-0596">Phosphopantetheine</keyword>
<dbReference type="Pfam" id="PF02801">
    <property type="entry name" value="Ketoacyl-synt_C"/>
    <property type="match status" value="1"/>
</dbReference>
<comment type="caution">
    <text evidence="4">Lacks conserved residue(s) required for the propagation of feature annotation.</text>
</comment>
<dbReference type="SMART" id="SM00823">
    <property type="entry name" value="PKS_PP"/>
    <property type="match status" value="1"/>
</dbReference>
<dbReference type="GO" id="GO:0004312">
    <property type="term" value="F:fatty acid synthase activity"/>
    <property type="evidence" value="ECO:0007669"/>
    <property type="project" value="TreeGrafter"/>
</dbReference>
<dbReference type="PROSITE" id="PS50075">
    <property type="entry name" value="CARRIER"/>
    <property type="match status" value="1"/>
</dbReference>
<dbReference type="PANTHER" id="PTHR43775:SF37">
    <property type="entry name" value="SI:DKEY-61P9.11"/>
    <property type="match status" value="1"/>
</dbReference>
<evidence type="ECO:0000256" key="4">
    <source>
        <dbReference type="PROSITE-ProRule" id="PRU01363"/>
    </source>
</evidence>
<dbReference type="CDD" id="cd08955">
    <property type="entry name" value="KR_2_FAS_SDR_x"/>
    <property type="match status" value="1"/>
</dbReference>
<dbReference type="SMART" id="SM00826">
    <property type="entry name" value="PKS_DH"/>
    <property type="match status" value="1"/>
</dbReference>
<evidence type="ECO:0000256" key="2">
    <source>
        <dbReference type="ARBA" id="ARBA00022553"/>
    </source>
</evidence>
<dbReference type="GO" id="GO:0006633">
    <property type="term" value="P:fatty acid biosynthetic process"/>
    <property type="evidence" value="ECO:0007669"/>
    <property type="project" value="TreeGrafter"/>
</dbReference>
<protein>
    <submittedName>
        <fullName evidence="8">Phthiocerol synthesis polyketide synthase type I PpsA</fullName>
    </submittedName>
</protein>
<evidence type="ECO:0000259" key="6">
    <source>
        <dbReference type="PROSITE" id="PS52004"/>
    </source>
</evidence>
<accession>A0A6F8Y9H5</accession>
<organism evidence="8 9">
    <name type="scientific">Phytohabitans suffuscus</name>
    <dbReference type="NCBI Taxonomy" id="624315"/>
    <lineage>
        <taxon>Bacteria</taxon>
        <taxon>Bacillati</taxon>
        <taxon>Actinomycetota</taxon>
        <taxon>Actinomycetes</taxon>
        <taxon>Micromonosporales</taxon>
        <taxon>Micromonosporaceae</taxon>
    </lineage>
</organism>
<dbReference type="InterPro" id="IPR057326">
    <property type="entry name" value="KR_dom"/>
</dbReference>
<dbReference type="EMBL" id="AP022871">
    <property type="protein sequence ID" value="BCB82756.1"/>
    <property type="molecule type" value="Genomic_DNA"/>
</dbReference>
<keyword evidence="9" id="KW-1185">Reference proteome</keyword>
<evidence type="ECO:0000259" key="5">
    <source>
        <dbReference type="PROSITE" id="PS50075"/>
    </source>
</evidence>
<dbReference type="PROSITE" id="PS52004">
    <property type="entry name" value="KS3_2"/>
    <property type="match status" value="1"/>
</dbReference>
<dbReference type="CDD" id="cd00833">
    <property type="entry name" value="PKS"/>
    <property type="match status" value="1"/>
</dbReference>
<dbReference type="InterPro" id="IPR020806">
    <property type="entry name" value="PKS_PP-bd"/>
</dbReference>
<dbReference type="GO" id="GO:0031177">
    <property type="term" value="F:phosphopantetheine binding"/>
    <property type="evidence" value="ECO:0007669"/>
    <property type="project" value="InterPro"/>
</dbReference>
<dbReference type="InterPro" id="IPR036736">
    <property type="entry name" value="ACP-like_sf"/>
</dbReference>
<dbReference type="InterPro" id="IPR020841">
    <property type="entry name" value="PKS_Beta-ketoAc_synthase_dom"/>
</dbReference>
<dbReference type="Pfam" id="PF21089">
    <property type="entry name" value="PKS_DH_N"/>
    <property type="match status" value="1"/>
</dbReference>
<dbReference type="SUPFAM" id="SSF53901">
    <property type="entry name" value="Thiolase-like"/>
    <property type="match status" value="1"/>
</dbReference>